<reference evidence="1" key="1">
    <citation type="journal article" date="2020" name="Stud. Mycol.">
        <title>101 Dothideomycetes genomes: a test case for predicting lifestyles and emergence of pathogens.</title>
        <authorList>
            <person name="Haridas S."/>
            <person name="Albert R."/>
            <person name="Binder M."/>
            <person name="Bloem J."/>
            <person name="Labutti K."/>
            <person name="Salamov A."/>
            <person name="Andreopoulos B."/>
            <person name="Baker S."/>
            <person name="Barry K."/>
            <person name="Bills G."/>
            <person name="Bluhm B."/>
            <person name="Cannon C."/>
            <person name="Castanera R."/>
            <person name="Culley D."/>
            <person name="Daum C."/>
            <person name="Ezra D."/>
            <person name="Gonzalez J."/>
            <person name="Henrissat B."/>
            <person name="Kuo A."/>
            <person name="Liang C."/>
            <person name="Lipzen A."/>
            <person name="Lutzoni F."/>
            <person name="Magnuson J."/>
            <person name="Mondo S."/>
            <person name="Nolan M."/>
            <person name="Ohm R."/>
            <person name="Pangilinan J."/>
            <person name="Park H.-J."/>
            <person name="Ramirez L."/>
            <person name="Alfaro M."/>
            <person name="Sun H."/>
            <person name="Tritt A."/>
            <person name="Yoshinaga Y."/>
            <person name="Zwiers L.-H."/>
            <person name="Turgeon B."/>
            <person name="Goodwin S."/>
            <person name="Spatafora J."/>
            <person name="Crous P."/>
            <person name="Grigoriev I."/>
        </authorList>
    </citation>
    <scope>NUCLEOTIDE SEQUENCE</scope>
    <source>
        <strain evidence="1">CBS 122367</strain>
    </source>
</reference>
<evidence type="ECO:0000313" key="2">
    <source>
        <dbReference type="Proteomes" id="UP000799291"/>
    </source>
</evidence>
<dbReference type="EMBL" id="MU005593">
    <property type="protein sequence ID" value="KAF2680989.1"/>
    <property type="molecule type" value="Genomic_DNA"/>
</dbReference>
<accession>A0A6G1ISY8</accession>
<protein>
    <submittedName>
        <fullName evidence="1">Uncharacterized protein</fullName>
    </submittedName>
</protein>
<proteinExistence type="predicted"/>
<name>A0A6G1ISY8_9PLEO</name>
<evidence type="ECO:0000313" key="1">
    <source>
        <dbReference type="EMBL" id="KAF2680989.1"/>
    </source>
</evidence>
<dbReference type="Proteomes" id="UP000799291">
    <property type="component" value="Unassembled WGS sequence"/>
</dbReference>
<keyword evidence="2" id="KW-1185">Reference proteome</keyword>
<organism evidence="1 2">
    <name type="scientific">Lentithecium fluviatile CBS 122367</name>
    <dbReference type="NCBI Taxonomy" id="1168545"/>
    <lineage>
        <taxon>Eukaryota</taxon>
        <taxon>Fungi</taxon>
        <taxon>Dikarya</taxon>
        <taxon>Ascomycota</taxon>
        <taxon>Pezizomycotina</taxon>
        <taxon>Dothideomycetes</taxon>
        <taxon>Pleosporomycetidae</taxon>
        <taxon>Pleosporales</taxon>
        <taxon>Massarineae</taxon>
        <taxon>Lentitheciaceae</taxon>
        <taxon>Lentithecium</taxon>
    </lineage>
</organism>
<dbReference type="AlphaFoldDB" id="A0A6G1ISY8"/>
<sequence length="376" mass="43294">MNLESEESEEYGQLESILTDSPKADNARKGLLVLEVQHRILNFLVEHCKGIVYDKKLDRDPLMLEPIHPELPGPTVKEGEWSLAVDVARESPYAAPRVVDLQRHITDTRRRPHPDFSNPGRKKFFWDRTIVSAIDEVYENIAEWGITNRLIDELIELHKTQPMGRYTTQEFDIEYLQSICKMQILLDYRLIELCQRELGFVFPSSPALRSMFERSSSGLRLRDDLDKKDELLWLVRELMKKDTDCPKNVVAAELSRLVQTDKNYKARISPMAARFIADLGLSYELRAQSRMLCPSLFSGPAPLSGEQVDTSQTWVGEQLRGLHELKMCTSVSHSGDKFLRLGESGDPARLPYPINKKRTKEHVETMQKTERQLDLL</sequence>
<gene>
    <name evidence="1" type="ORF">K458DRAFT_489518</name>
</gene>
<dbReference type="OrthoDB" id="2922289at2759"/>